<name>A0AAE3VDZ3_9BACT</name>
<dbReference type="PIRSF" id="PIRSF016557">
    <property type="entry name" value="Caps_synth_CpsB"/>
    <property type="match status" value="1"/>
</dbReference>
<keyword evidence="6" id="KW-1185">Reference proteome</keyword>
<comment type="similarity">
    <text evidence="1">Belongs to the metallo-dependent hydrolases superfamily. CpsB/CapC family.</text>
</comment>
<protein>
    <recommendedName>
        <fullName evidence="2">protein-tyrosine-phosphatase</fullName>
        <ecNumber evidence="2">3.1.3.48</ecNumber>
    </recommendedName>
</protein>
<dbReference type="AlphaFoldDB" id="A0AAE3VDZ3"/>
<dbReference type="InterPro" id="IPR016667">
    <property type="entry name" value="Caps_polysacc_synth_CpsB/CapC"/>
</dbReference>
<evidence type="ECO:0000256" key="1">
    <source>
        <dbReference type="ARBA" id="ARBA00005750"/>
    </source>
</evidence>
<evidence type="ECO:0000256" key="4">
    <source>
        <dbReference type="ARBA" id="ARBA00051722"/>
    </source>
</evidence>
<dbReference type="PANTHER" id="PTHR39181:SF1">
    <property type="entry name" value="TYROSINE-PROTEIN PHOSPHATASE YWQE"/>
    <property type="match status" value="1"/>
</dbReference>
<keyword evidence="3 5" id="KW-0378">Hydrolase</keyword>
<evidence type="ECO:0000256" key="3">
    <source>
        <dbReference type="ARBA" id="ARBA00022801"/>
    </source>
</evidence>
<dbReference type="Pfam" id="PF19567">
    <property type="entry name" value="CpsB_CapC"/>
    <property type="match status" value="1"/>
</dbReference>
<sequence length="245" mass="27868">MIDMHSHILPGVDDGAKDMAEALAMAELAVASGVKIMVTTPHGLSSPFNVAASTRDLVLKDLRQEFQRRHLVLELLPGMECWADEKALNEALAHPECFMNYRPEDAGRKCLLVECPPMFDLPMVDSLLFQAQIKGIDLILAHPERHPGFRRHERLLAAMMDKGLTLQFNAEDIRKRRWLWGAERVTRRLMARNPAQIVLGSDTHSKDKRPPNLAFAREVICEWFDEGMWEQLSVRNPSRLLGLKD</sequence>
<evidence type="ECO:0000313" key="6">
    <source>
        <dbReference type="Proteomes" id="UP001238163"/>
    </source>
</evidence>
<dbReference type="PANTHER" id="PTHR39181">
    <property type="entry name" value="TYROSINE-PROTEIN PHOSPHATASE YWQE"/>
    <property type="match status" value="1"/>
</dbReference>
<evidence type="ECO:0000256" key="2">
    <source>
        <dbReference type="ARBA" id="ARBA00013064"/>
    </source>
</evidence>
<proteinExistence type="inferred from homology"/>
<dbReference type="EMBL" id="JAUSVL010000001">
    <property type="protein sequence ID" value="MDQ0288764.1"/>
    <property type="molecule type" value="Genomic_DNA"/>
</dbReference>
<organism evidence="5 6">
    <name type="scientific">Oligosphaera ethanolica</name>
    <dbReference type="NCBI Taxonomy" id="760260"/>
    <lineage>
        <taxon>Bacteria</taxon>
        <taxon>Pseudomonadati</taxon>
        <taxon>Lentisphaerota</taxon>
        <taxon>Oligosphaeria</taxon>
        <taxon>Oligosphaerales</taxon>
        <taxon>Oligosphaeraceae</taxon>
        <taxon>Oligosphaera</taxon>
    </lineage>
</organism>
<dbReference type="GO" id="GO:0004725">
    <property type="term" value="F:protein tyrosine phosphatase activity"/>
    <property type="evidence" value="ECO:0007669"/>
    <property type="project" value="UniProtKB-EC"/>
</dbReference>
<comment type="catalytic activity">
    <reaction evidence="4">
        <text>O-phospho-L-tyrosyl-[protein] + H2O = L-tyrosyl-[protein] + phosphate</text>
        <dbReference type="Rhea" id="RHEA:10684"/>
        <dbReference type="Rhea" id="RHEA-COMP:10136"/>
        <dbReference type="Rhea" id="RHEA-COMP:20101"/>
        <dbReference type="ChEBI" id="CHEBI:15377"/>
        <dbReference type="ChEBI" id="CHEBI:43474"/>
        <dbReference type="ChEBI" id="CHEBI:46858"/>
        <dbReference type="ChEBI" id="CHEBI:61978"/>
        <dbReference type="EC" id="3.1.3.48"/>
    </reaction>
</comment>
<dbReference type="Gene3D" id="3.20.20.140">
    <property type="entry name" value="Metal-dependent hydrolases"/>
    <property type="match status" value="1"/>
</dbReference>
<dbReference type="RefSeq" id="WP_307260098.1">
    <property type="nucleotide sequence ID" value="NZ_JAUSVL010000001.1"/>
</dbReference>
<dbReference type="EC" id="3.1.3.48" evidence="2"/>
<accession>A0AAE3VDZ3</accession>
<comment type="caution">
    <text evidence="5">The sequence shown here is derived from an EMBL/GenBank/DDBJ whole genome shotgun (WGS) entry which is preliminary data.</text>
</comment>
<dbReference type="Proteomes" id="UP001238163">
    <property type="component" value="Unassembled WGS sequence"/>
</dbReference>
<gene>
    <name evidence="5" type="ORF">J3R75_000871</name>
</gene>
<evidence type="ECO:0000313" key="5">
    <source>
        <dbReference type="EMBL" id="MDQ0288764.1"/>
    </source>
</evidence>
<reference evidence="5" key="1">
    <citation type="submission" date="2023-07" db="EMBL/GenBank/DDBJ databases">
        <title>Genomic Encyclopedia of Type Strains, Phase IV (KMG-IV): sequencing the most valuable type-strain genomes for metagenomic binning, comparative biology and taxonomic classification.</title>
        <authorList>
            <person name="Goeker M."/>
        </authorList>
    </citation>
    <scope>NUCLEOTIDE SEQUENCE</scope>
    <source>
        <strain evidence="5">DSM 24202</strain>
    </source>
</reference>
<dbReference type="InterPro" id="IPR016195">
    <property type="entry name" value="Pol/histidinol_Pase-like"/>
</dbReference>
<dbReference type="GO" id="GO:0030145">
    <property type="term" value="F:manganese ion binding"/>
    <property type="evidence" value="ECO:0007669"/>
    <property type="project" value="InterPro"/>
</dbReference>
<dbReference type="SUPFAM" id="SSF89550">
    <property type="entry name" value="PHP domain-like"/>
    <property type="match status" value="1"/>
</dbReference>